<protein>
    <submittedName>
        <fullName evidence="1">Uncharacterized protein</fullName>
    </submittedName>
</protein>
<feature type="non-terminal residue" evidence="1">
    <location>
        <position position="1"/>
    </location>
</feature>
<gene>
    <name evidence="1" type="ORF">AVDCRST_MAG08-2292</name>
</gene>
<proteinExistence type="predicted"/>
<name>A0A6J4IMG1_9PROT</name>
<evidence type="ECO:0000313" key="1">
    <source>
        <dbReference type="EMBL" id="CAA9254727.1"/>
    </source>
</evidence>
<dbReference type="EMBL" id="CADCTG010000178">
    <property type="protein sequence ID" value="CAA9254727.1"/>
    <property type="molecule type" value="Genomic_DNA"/>
</dbReference>
<dbReference type="AlphaFoldDB" id="A0A6J4IMG1"/>
<sequence length="23" mass="2025">GGRELTAAEAAAVAVGLLAGNGG</sequence>
<accession>A0A6J4IMG1</accession>
<organism evidence="1">
    <name type="scientific">uncultured Acetobacteraceae bacterium</name>
    <dbReference type="NCBI Taxonomy" id="169975"/>
    <lineage>
        <taxon>Bacteria</taxon>
        <taxon>Pseudomonadati</taxon>
        <taxon>Pseudomonadota</taxon>
        <taxon>Alphaproteobacteria</taxon>
        <taxon>Acetobacterales</taxon>
        <taxon>Acetobacteraceae</taxon>
        <taxon>environmental samples</taxon>
    </lineage>
</organism>
<reference evidence="1" key="1">
    <citation type="submission" date="2020-02" db="EMBL/GenBank/DDBJ databases">
        <authorList>
            <person name="Meier V. D."/>
        </authorList>
    </citation>
    <scope>NUCLEOTIDE SEQUENCE</scope>
    <source>
        <strain evidence="1">AVDCRST_MAG08</strain>
    </source>
</reference>